<reference evidence="2 3" key="1">
    <citation type="submission" date="2012-11" db="EMBL/GenBank/DDBJ databases">
        <title>Whole genome sequence of Acetobacter orientalis 21F-2.</title>
        <authorList>
            <person name="Azuma Y."/>
            <person name="Higashiura N."/>
            <person name="Hirakawa H."/>
            <person name="Matsushita K."/>
        </authorList>
    </citation>
    <scope>NUCLEOTIDE SEQUENCE [LARGE SCALE GENOMIC DNA]</scope>
    <source>
        <strain evidence="2 3">21F-2</strain>
    </source>
</reference>
<organism evidence="1 4">
    <name type="scientific">Acetobacter orientalis</name>
    <dbReference type="NCBI Taxonomy" id="146474"/>
    <lineage>
        <taxon>Bacteria</taxon>
        <taxon>Pseudomonadati</taxon>
        <taxon>Pseudomonadota</taxon>
        <taxon>Alphaproteobacteria</taxon>
        <taxon>Acetobacterales</taxon>
        <taxon>Acetobacteraceae</taxon>
        <taxon>Acetobacter</taxon>
    </lineage>
</organism>
<dbReference type="GeneID" id="76202983"/>
<evidence type="ECO:0000313" key="3">
    <source>
        <dbReference type="Proteomes" id="UP000032670"/>
    </source>
</evidence>
<proteinExistence type="predicted"/>
<evidence type="ECO:0000313" key="4">
    <source>
        <dbReference type="Proteomes" id="UP000270034"/>
    </source>
</evidence>
<accession>A0A2Z5ZJS4</accession>
<dbReference type="Proteomes" id="UP000032670">
    <property type="component" value="Unassembled WGS sequence"/>
</dbReference>
<dbReference type="Proteomes" id="UP000270034">
    <property type="component" value="Chromosome"/>
</dbReference>
<reference evidence="1 4" key="2">
    <citation type="submission" date="2018-02" db="EMBL/GenBank/DDBJ databases">
        <title>Acetobacter orientalis genome.</title>
        <authorList>
            <person name="Nakashima N."/>
            <person name="Tamura T."/>
        </authorList>
    </citation>
    <scope>NUCLEOTIDE SEQUENCE [LARGE SCALE GENOMIC DNA]</scope>
    <source>
        <strain evidence="1 4">FAN1</strain>
    </source>
</reference>
<dbReference type="AlphaFoldDB" id="A0A2Z5ZJS4"/>
<name>A0A2Z5ZJS4_9PROT</name>
<evidence type="ECO:0000313" key="1">
    <source>
        <dbReference type="EMBL" id="BBC80579.1"/>
    </source>
</evidence>
<gene>
    <name evidence="2" type="ORF">Abor_002_022</name>
    <name evidence="1" type="ORF">AcetOrient_orf03352</name>
</gene>
<dbReference type="KEGG" id="aot:AcetOri_orf03352"/>
<evidence type="ECO:0000313" key="2">
    <source>
        <dbReference type="EMBL" id="GAN64846.1"/>
    </source>
</evidence>
<keyword evidence="3" id="KW-1185">Reference proteome</keyword>
<dbReference type="RefSeq" id="WP_126621285.1">
    <property type="nucleotide sequence ID" value="NZ_BAMX01000002.1"/>
</dbReference>
<dbReference type="EMBL" id="BAMX01000002">
    <property type="protein sequence ID" value="GAN64846.1"/>
    <property type="molecule type" value="Genomic_DNA"/>
</dbReference>
<sequence>MKSLSVMATLILTLFAVCIMWDGSSAFVGLKKNILQATGYSEAKAACVASEGSEYAACVVAQREDETA</sequence>
<dbReference type="EMBL" id="AP018515">
    <property type="protein sequence ID" value="BBC80579.1"/>
    <property type="molecule type" value="Genomic_DNA"/>
</dbReference>
<protein>
    <submittedName>
        <fullName evidence="1">Transaldolase</fullName>
    </submittedName>
</protein>
<accession>A0A0D6NHD6</accession>